<gene>
    <name evidence="4" type="ORF">PVL29_012377</name>
</gene>
<evidence type="ECO:0000256" key="2">
    <source>
        <dbReference type="ARBA" id="ARBA00023186"/>
    </source>
</evidence>
<dbReference type="GO" id="GO:0044183">
    <property type="term" value="F:protein folding chaperone"/>
    <property type="evidence" value="ECO:0007669"/>
    <property type="project" value="InterPro"/>
</dbReference>
<dbReference type="PANTHER" id="PTHR33791:SF12">
    <property type="entry name" value="CHAPERONIN-LIKE RBCX PROTEIN 1, CHLOROPLASTIC"/>
    <property type="match status" value="1"/>
</dbReference>
<evidence type="ECO:0000313" key="4">
    <source>
        <dbReference type="EMBL" id="KAJ9689658.1"/>
    </source>
</evidence>
<protein>
    <recommendedName>
        <fullName evidence="6">Chaperonin-like RBCX protein 1, chloroplastic</fullName>
    </recommendedName>
</protein>
<dbReference type="Proteomes" id="UP001168098">
    <property type="component" value="Unassembled WGS sequence"/>
</dbReference>
<keyword evidence="2" id="KW-0143">Chaperone</keyword>
<dbReference type="PANTHER" id="PTHR33791">
    <property type="entry name" value="CHAPERONIN-LIKE RBCX PROTEIN 1, CHLOROPLASTIC"/>
    <property type="match status" value="1"/>
</dbReference>
<name>A0AA38ZIE7_VITRO</name>
<evidence type="ECO:0000256" key="1">
    <source>
        <dbReference type="ARBA" id="ARBA00022531"/>
    </source>
</evidence>
<evidence type="ECO:0000313" key="5">
    <source>
        <dbReference type="Proteomes" id="UP001168098"/>
    </source>
</evidence>
<keyword evidence="1" id="KW-0602">Photosynthesis</keyword>
<keyword evidence="3" id="KW-0120">Carbon dioxide fixation</keyword>
<reference evidence="4 5" key="1">
    <citation type="journal article" date="2023" name="BMC Biotechnol.">
        <title>Vitis rotundifolia cv Carlos genome sequencing.</title>
        <authorList>
            <person name="Huff M."/>
            <person name="Hulse-Kemp A."/>
            <person name="Scheffler B."/>
            <person name="Youngblood R."/>
            <person name="Simpson S."/>
            <person name="Babiker E."/>
            <person name="Staton M."/>
        </authorList>
    </citation>
    <scope>NUCLEOTIDE SEQUENCE [LARGE SCALE GENOMIC DNA]</scope>
    <source>
        <tissue evidence="4">Leaf</tissue>
    </source>
</reference>
<dbReference type="GO" id="GO:0015979">
    <property type="term" value="P:photosynthesis"/>
    <property type="evidence" value="ECO:0007669"/>
    <property type="project" value="UniProtKB-KW"/>
</dbReference>
<evidence type="ECO:0008006" key="6">
    <source>
        <dbReference type="Google" id="ProtNLM"/>
    </source>
</evidence>
<evidence type="ECO:0000256" key="3">
    <source>
        <dbReference type="ARBA" id="ARBA00023300"/>
    </source>
</evidence>
<dbReference type="Pfam" id="PF02341">
    <property type="entry name" value="RbcX"/>
    <property type="match status" value="1"/>
</dbReference>
<dbReference type="InterPro" id="IPR038052">
    <property type="entry name" value="Chaperonin_RbcX_sf"/>
</dbReference>
<proteinExistence type="predicted"/>
<sequence>MLSPVSGQGGVELLIYLPMEASAISPSAQLSFFSYRPDRTRAYPSRPWKQRISQPTRIHCQKMYVAGFGEASPEAKAAENLHNFFTYIAVRIVTAQLQSYNPEAYEELMEFLSRHSLSDGDKFCSDLMRESSRHKGLALRILEVRSAYCKNDFEWDNLKRLAFKMVDECNTGLMRDYVRETSHSES</sequence>
<dbReference type="GO" id="GO:0110102">
    <property type="term" value="P:ribulose bisphosphate carboxylase complex assembly"/>
    <property type="evidence" value="ECO:0007669"/>
    <property type="project" value="InterPro"/>
</dbReference>
<dbReference type="AlphaFoldDB" id="A0AA38ZIE7"/>
<dbReference type="SUPFAM" id="SSF158615">
    <property type="entry name" value="RbcX-like"/>
    <property type="match status" value="1"/>
</dbReference>
<keyword evidence="5" id="KW-1185">Reference proteome</keyword>
<dbReference type="GO" id="GO:0015977">
    <property type="term" value="P:carbon fixation"/>
    <property type="evidence" value="ECO:0007669"/>
    <property type="project" value="UniProtKB-KW"/>
</dbReference>
<dbReference type="InterPro" id="IPR003435">
    <property type="entry name" value="Chaperonin_RcbX"/>
</dbReference>
<comment type="caution">
    <text evidence="4">The sequence shown here is derived from an EMBL/GenBank/DDBJ whole genome shotgun (WGS) entry which is preliminary data.</text>
</comment>
<accession>A0AA38ZIE7</accession>
<organism evidence="4 5">
    <name type="scientific">Vitis rotundifolia</name>
    <name type="common">Muscadine grape</name>
    <dbReference type="NCBI Taxonomy" id="103349"/>
    <lineage>
        <taxon>Eukaryota</taxon>
        <taxon>Viridiplantae</taxon>
        <taxon>Streptophyta</taxon>
        <taxon>Embryophyta</taxon>
        <taxon>Tracheophyta</taxon>
        <taxon>Spermatophyta</taxon>
        <taxon>Magnoliopsida</taxon>
        <taxon>eudicotyledons</taxon>
        <taxon>Gunneridae</taxon>
        <taxon>Pentapetalae</taxon>
        <taxon>rosids</taxon>
        <taxon>Vitales</taxon>
        <taxon>Vitaceae</taxon>
        <taxon>Viteae</taxon>
        <taxon>Vitis</taxon>
    </lineage>
</organism>
<dbReference type="EMBL" id="JARBHA010000010">
    <property type="protein sequence ID" value="KAJ9689658.1"/>
    <property type="molecule type" value="Genomic_DNA"/>
</dbReference>
<dbReference type="Gene3D" id="1.10.1200.210">
    <property type="entry name" value="Chaperonin-like RbcX"/>
    <property type="match status" value="1"/>
</dbReference>